<organism evidence="2 3">
    <name type="scientific">Chengkuizengella axinellae</name>
    <dbReference type="NCBI Taxonomy" id="3064388"/>
    <lineage>
        <taxon>Bacteria</taxon>
        <taxon>Bacillati</taxon>
        <taxon>Bacillota</taxon>
        <taxon>Bacilli</taxon>
        <taxon>Bacillales</taxon>
        <taxon>Paenibacillaceae</taxon>
        <taxon>Chengkuizengella</taxon>
    </lineage>
</organism>
<dbReference type="InterPro" id="IPR018604">
    <property type="entry name" value="YycI-like"/>
</dbReference>
<evidence type="ECO:0000313" key="3">
    <source>
        <dbReference type="Proteomes" id="UP001231941"/>
    </source>
</evidence>
<evidence type="ECO:0000313" key="2">
    <source>
        <dbReference type="EMBL" id="MDP5276050.1"/>
    </source>
</evidence>
<name>A0ABT9J384_9BACL</name>
<dbReference type="EMBL" id="JAVAMP010000011">
    <property type="protein sequence ID" value="MDP5276050.1"/>
    <property type="molecule type" value="Genomic_DNA"/>
</dbReference>
<keyword evidence="3" id="KW-1185">Reference proteome</keyword>
<evidence type="ECO:0000259" key="1">
    <source>
        <dbReference type="Pfam" id="PF09648"/>
    </source>
</evidence>
<comment type="caution">
    <text evidence="2">The sequence shown here is derived from an EMBL/GenBank/DDBJ whole genome shotgun (WGS) entry which is preliminary data.</text>
</comment>
<gene>
    <name evidence="2" type="primary">yycI</name>
    <name evidence="2" type="ORF">Q5Y73_18275</name>
</gene>
<reference evidence="2 3" key="1">
    <citation type="submission" date="2023-08" db="EMBL/GenBank/DDBJ databases">
        <authorList>
            <person name="Park J.-S."/>
        </authorList>
    </citation>
    <scope>NUCLEOTIDE SEQUENCE [LARGE SCALE GENOMIC DNA]</scope>
    <source>
        <strain evidence="2 3">2205SS18-9</strain>
    </source>
</reference>
<feature type="domain" description="Regulatory protein YycH-like" evidence="1">
    <location>
        <begin position="68"/>
        <end position="230"/>
    </location>
</feature>
<dbReference type="RefSeq" id="WP_305993356.1">
    <property type="nucleotide sequence ID" value="NZ_JAVAMP010000011.1"/>
</dbReference>
<dbReference type="Proteomes" id="UP001231941">
    <property type="component" value="Unassembled WGS sequence"/>
</dbReference>
<proteinExistence type="predicted"/>
<sequence>MEWGRAKSILIITFLLLNLLLGYQLWISNINLLNPFFGGNEMIQETRKLLEEKGIEIRGEIPTEKLNLNQITIDFDEKVQKDISFELISPVDVDEIISGEVNKTFLDEIEDFDQYQYDEVVSDENQQVFNQLYENLPLFDVQLKLYGSEGQLTHYDQQVAIVTPDITEEEQEVLSAPLVIHLLAEDYLKQGEVIEDIQLGYQGFESNPQALFPKWRIALGSGDIYYVHAFTGKVEVIQSI</sequence>
<accession>A0ABT9J384</accession>
<dbReference type="Gene3D" id="2.40.128.690">
    <property type="entry name" value="YycH protein, domain 3-like"/>
    <property type="match status" value="1"/>
</dbReference>
<dbReference type="Pfam" id="PF09648">
    <property type="entry name" value="YycI"/>
    <property type="match status" value="1"/>
</dbReference>
<protein>
    <submittedName>
        <fullName evidence="2">Two-component system regulatory protein YycI</fullName>
    </submittedName>
</protein>